<comment type="caution">
    <text evidence="3">The sequence shown here is derived from an EMBL/GenBank/DDBJ whole genome shotgun (WGS) entry which is preliminary data.</text>
</comment>
<dbReference type="AlphaFoldDB" id="A0A098S7M8"/>
<evidence type="ECO:0000256" key="1">
    <source>
        <dbReference type="SAM" id="Coils"/>
    </source>
</evidence>
<keyword evidence="2" id="KW-0472">Membrane</keyword>
<dbReference type="RefSeq" id="WP_044221455.1">
    <property type="nucleotide sequence ID" value="NZ_JBKAGJ010000029.1"/>
</dbReference>
<feature type="transmembrane region" description="Helical" evidence="2">
    <location>
        <begin position="23"/>
        <end position="46"/>
    </location>
</feature>
<organism evidence="3 4">
    <name type="scientific">Phaeodactylibacter xiamenensis</name>
    <dbReference type="NCBI Taxonomy" id="1524460"/>
    <lineage>
        <taxon>Bacteria</taxon>
        <taxon>Pseudomonadati</taxon>
        <taxon>Bacteroidota</taxon>
        <taxon>Saprospiria</taxon>
        <taxon>Saprospirales</taxon>
        <taxon>Haliscomenobacteraceae</taxon>
        <taxon>Phaeodactylibacter</taxon>
    </lineage>
</organism>
<evidence type="ECO:0000313" key="4">
    <source>
        <dbReference type="Proteomes" id="UP000029736"/>
    </source>
</evidence>
<keyword evidence="2" id="KW-0812">Transmembrane</keyword>
<dbReference type="Proteomes" id="UP000029736">
    <property type="component" value="Unassembled WGS sequence"/>
</dbReference>
<sequence length="105" mass="12573">MAKISNPLQPLLEQLPAPLRNKYFVTLALFLGWMVFFDNHGVLTQIKLQRTVNKMHRDKAIYEEKIEEAKQERLDLEVNKEKFAREQYYMKKQGEDVFIIEEIED</sequence>
<dbReference type="EMBL" id="JPOS01000034">
    <property type="protein sequence ID" value="KGE87658.1"/>
    <property type="molecule type" value="Genomic_DNA"/>
</dbReference>
<accession>A0A098S7M8</accession>
<name>A0A098S7M8_9BACT</name>
<keyword evidence="2" id="KW-1133">Transmembrane helix</keyword>
<dbReference type="STRING" id="1524460.IX84_14055"/>
<protein>
    <recommendedName>
        <fullName evidence="5">Septum formation initiator</fullName>
    </recommendedName>
</protein>
<keyword evidence="4" id="KW-1185">Reference proteome</keyword>
<evidence type="ECO:0008006" key="5">
    <source>
        <dbReference type="Google" id="ProtNLM"/>
    </source>
</evidence>
<reference evidence="3 4" key="1">
    <citation type="journal article" date="2014" name="Int. J. Syst. Evol. Microbiol.">
        <title>Phaeodactylibacter xiamenensis gen. nov., sp. nov., a member of the family Saprospiraceae isolated from the marine alga Phaeodactylum tricornutum.</title>
        <authorList>
            <person name="Chen Z.Jr."/>
            <person name="Lei X."/>
            <person name="Lai Q."/>
            <person name="Li Y."/>
            <person name="Zhang B."/>
            <person name="Zhang J."/>
            <person name="Zhang H."/>
            <person name="Yang L."/>
            <person name="Zheng W."/>
            <person name="Tian Y."/>
            <person name="Yu Z."/>
            <person name="Xu H.Jr."/>
            <person name="Zheng T."/>
        </authorList>
    </citation>
    <scope>NUCLEOTIDE SEQUENCE [LARGE SCALE GENOMIC DNA]</scope>
    <source>
        <strain evidence="3 4">KD52</strain>
    </source>
</reference>
<keyword evidence="1" id="KW-0175">Coiled coil</keyword>
<evidence type="ECO:0000256" key="2">
    <source>
        <dbReference type="SAM" id="Phobius"/>
    </source>
</evidence>
<evidence type="ECO:0000313" key="3">
    <source>
        <dbReference type="EMBL" id="KGE87658.1"/>
    </source>
</evidence>
<gene>
    <name evidence="3" type="ORF">IX84_14055</name>
</gene>
<proteinExistence type="predicted"/>
<feature type="coiled-coil region" evidence="1">
    <location>
        <begin position="52"/>
        <end position="86"/>
    </location>
</feature>